<dbReference type="EMBL" id="JACRSZ010000012">
    <property type="protein sequence ID" value="MBC8573797.1"/>
    <property type="molecule type" value="Genomic_DNA"/>
</dbReference>
<gene>
    <name evidence="3" type="ORF">H8716_11985</name>
</gene>
<name>A0ABR7NBM3_9FIRM</name>
<feature type="compositionally biased region" description="Basic residues" evidence="1">
    <location>
        <begin position="86"/>
        <end position="99"/>
    </location>
</feature>
<feature type="region of interest" description="Disordered" evidence="1">
    <location>
        <begin position="144"/>
        <end position="166"/>
    </location>
</feature>
<dbReference type="Proteomes" id="UP000657421">
    <property type="component" value="Unassembled WGS sequence"/>
</dbReference>
<evidence type="ECO:0000256" key="2">
    <source>
        <dbReference type="SAM" id="Phobius"/>
    </source>
</evidence>
<keyword evidence="2" id="KW-0472">Membrane</keyword>
<dbReference type="Pfam" id="PF11167">
    <property type="entry name" value="DUF2953"/>
    <property type="match status" value="1"/>
</dbReference>
<comment type="caution">
    <text evidence="3">The sequence shown here is derived from an EMBL/GenBank/DDBJ whole genome shotgun (WGS) entry which is preliminary data.</text>
</comment>
<evidence type="ECO:0000256" key="1">
    <source>
        <dbReference type="SAM" id="MobiDB-lite"/>
    </source>
</evidence>
<dbReference type="RefSeq" id="WP_249309098.1">
    <property type="nucleotide sequence ID" value="NZ_JACRSZ010000012.1"/>
</dbReference>
<accession>A0ABR7NBM3</accession>
<feature type="compositionally biased region" description="Polar residues" evidence="1">
    <location>
        <begin position="145"/>
        <end position="157"/>
    </location>
</feature>
<keyword evidence="2" id="KW-1133">Transmembrane helix</keyword>
<dbReference type="InterPro" id="IPR021338">
    <property type="entry name" value="DUF2953"/>
</dbReference>
<protein>
    <submittedName>
        <fullName evidence="3">DUF2953 domain-containing protein</fullName>
    </submittedName>
</protein>
<feature type="transmembrane region" description="Helical" evidence="2">
    <location>
        <begin position="6"/>
        <end position="33"/>
    </location>
</feature>
<feature type="region of interest" description="Disordered" evidence="1">
    <location>
        <begin position="84"/>
        <end position="113"/>
    </location>
</feature>
<evidence type="ECO:0000313" key="4">
    <source>
        <dbReference type="Proteomes" id="UP000657421"/>
    </source>
</evidence>
<sequence>MLHILFLILKIIGILLLVVLGLILSVLAVVLLIPVRYRVSAEKGSKIQAEGSLSWLMGMIRIQAGYDGGQTGIDLFLFGRSLLNRNPKKQKPGKRRKKRASEQPRKTEQPQEIKAECLRETESEQPQEDQYVPAIPVLLEKTDQSENSVDMNEQPEQSGEDAGQADEKKLTGIIWKSITEKLEKVPRKVQGILQSIRQSFQRITEAGKKLSDRKEKLKTTAGRWLDFWNLEVTQAAKMHVLREIRYLLRHILPRKAEGQILIGMDDPATTGQVLGILYVLSAFTGNCLEINGDFERAVLEGRFQITGHVRICHIARAALSLLADKNIRQTVRSFRQMTV</sequence>
<evidence type="ECO:0000313" key="3">
    <source>
        <dbReference type="EMBL" id="MBC8573797.1"/>
    </source>
</evidence>
<proteinExistence type="predicted"/>
<reference evidence="3 4" key="1">
    <citation type="submission" date="2020-08" db="EMBL/GenBank/DDBJ databases">
        <title>Genome public.</title>
        <authorList>
            <person name="Liu C."/>
            <person name="Sun Q."/>
        </authorList>
    </citation>
    <scope>NUCLEOTIDE SEQUENCE [LARGE SCALE GENOMIC DNA]</scope>
    <source>
        <strain evidence="3 4">NSJ-46</strain>
    </source>
</reference>
<organism evidence="3 4">
    <name type="scientific">Jingyaoa shaoxingensis</name>
    <dbReference type="NCBI Taxonomy" id="2763671"/>
    <lineage>
        <taxon>Bacteria</taxon>
        <taxon>Bacillati</taxon>
        <taxon>Bacillota</taxon>
        <taxon>Clostridia</taxon>
        <taxon>Lachnospirales</taxon>
        <taxon>Lachnospiraceae</taxon>
        <taxon>Jingyaoa</taxon>
    </lineage>
</organism>
<keyword evidence="4" id="KW-1185">Reference proteome</keyword>
<keyword evidence="2" id="KW-0812">Transmembrane</keyword>
<feature type="compositionally biased region" description="Basic and acidic residues" evidence="1">
    <location>
        <begin position="100"/>
        <end position="113"/>
    </location>
</feature>